<protein>
    <recommendedName>
        <fullName evidence="5">Lipoprotein</fullName>
    </recommendedName>
</protein>
<evidence type="ECO:0000256" key="1">
    <source>
        <dbReference type="SAM" id="MobiDB-lite"/>
    </source>
</evidence>
<feature type="region of interest" description="Disordered" evidence="1">
    <location>
        <begin position="27"/>
        <end position="91"/>
    </location>
</feature>
<evidence type="ECO:0008006" key="5">
    <source>
        <dbReference type="Google" id="ProtNLM"/>
    </source>
</evidence>
<sequence>MKMSFLSNTRKSLLVASAFAFLVSCSSDKKNPREDYPAGEDGTAEAIVGDSSNLNEPRPAPIGDTAENASQANQLGEPNVENVDSAARGLK</sequence>
<dbReference type="EMBL" id="CP055153">
    <property type="protein sequence ID" value="QMU30807.1"/>
    <property type="molecule type" value="Genomic_DNA"/>
</dbReference>
<accession>A0A7L7LDH8</accession>
<evidence type="ECO:0000256" key="2">
    <source>
        <dbReference type="SAM" id="SignalP"/>
    </source>
</evidence>
<keyword evidence="2" id="KW-0732">Signal</keyword>
<dbReference type="PROSITE" id="PS51257">
    <property type="entry name" value="PROKAR_LIPOPROTEIN"/>
    <property type="match status" value="1"/>
</dbReference>
<gene>
    <name evidence="3" type="ORF">HUW48_23475</name>
</gene>
<feature type="signal peptide" evidence="2">
    <location>
        <begin position="1"/>
        <end position="20"/>
    </location>
</feature>
<keyword evidence="4" id="KW-1185">Reference proteome</keyword>
<name>A0A7L7LDH8_9BACT</name>
<proteinExistence type="predicted"/>
<dbReference type="AlphaFoldDB" id="A0A7L7LDH8"/>
<feature type="compositionally biased region" description="Basic and acidic residues" evidence="1">
    <location>
        <begin position="27"/>
        <end position="36"/>
    </location>
</feature>
<reference evidence="3 4" key="1">
    <citation type="submission" date="2020-08" db="EMBL/GenBank/DDBJ databases">
        <title>Adhaeribacter dokdonensis sp. nov., isolated from the rhizosphere of Elymus tsukushiensis, a plant native to the Dokdo Islands, Republic of Korea.</title>
        <authorList>
            <person name="Ghim S.Y."/>
        </authorList>
    </citation>
    <scope>NUCLEOTIDE SEQUENCE [LARGE SCALE GENOMIC DNA]</scope>
    <source>
        <strain evidence="3 4">KUDC8001</strain>
    </source>
</reference>
<dbReference type="RefSeq" id="WP_182413249.1">
    <property type="nucleotide sequence ID" value="NZ_CP055153.1"/>
</dbReference>
<evidence type="ECO:0000313" key="4">
    <source>
        <dbReference type="Proteomes" id="UP000514509"/>
    </source>
</evidence>
<feature type="chain" id="PRO_5029511566" description="Lipoprotein" evidence="2">
    <location>
        <begin position="21"/>
        <end position="91"/>
    </location>
</feature>
<dbReference type="KEGG" id="add:HUW48_23475"/>
<feature type="compositionally biased region" description="Polar residues" evidence="1">
    <location>
        <begin position="67"/>
        <end position="76"/>
    </location>
</feature>
<organism evidence="3 4">
    <name type="scientific">Adhaeribacter radiodurans</name>
    <dbReference type="NCBI Taxonomy" id="2745197"/>
    <lineage>
        <taxon>Bacteria</taxon>
        <taxon>Pseudomonadati</taxon>
        <taxon>Bacteroidota</taxon>
        <taxon>Cytophagia</taxon>
        <taxon>Cytophagales</taxon>
        <taxon>Hymenobacteraceae</taxon>
        <taxon>Adhaeribacter</taxon>
    </lineage>
</organism>
<evidence type="ECO:0000313" key="3">
    <source>
        <dbReference type="EMBL" id="QMU30807.1"/>
    </source>
</evidence>
<dbReference type="Proteomes" id="UP000514509">
    <property type="component" value="Chromosome"/>
</dbReference>